<evidence type="ECO:0000313" key="3">
    <source>
        <dbReference type="Proteomes" id="UP000428333"/>
    </source>
</evidence>
<dbReference type="AlphaFoldDB" id="A0A6A4LHB3"/>
<dbReference type="OrthoDB" id="1738175at2759"/>
<dbReference type="Pfam" id="PF04446">
    <property type="entry name" value="Thg1"/>
    <property type="match status" value="1"/>
</dbReference>
<feature type="non-terminal residue" evidence="2">
    <location>
        <position position="1"/>
    </location>
</feature>
<dbReference type="InterPro" id="IPR007537">
    <property type="entry name" value="tRNAHis_GuaTrfase_Thg1"/>
</dbReference>
<dbReference type="PANTHER" id="PTHR12729:SF6">
    <property type="entry name" value="TRNA(HIS) GUANYLYLTRANSFERASE-RELATED"/>
    <property type="match status" value="1"/>
</dbReference>
<dbReference type="GO" id="GO:0006400">
    <property type="term" value="P:tRNA modification"/>
    <property type="evidence" value="ECO:0007669"/>
    <property type="project" value="InterPro"/>
</dbReference>
<accession>A0A6A4LHB3</accession>
<reference evidence="2 3" key="1">
    <citation type="journal article" date="2019" name="Genome Biol. Evol.">
        <title>The Rhododendron genome and chromosomal organization provide insight into shared whole-genome duplications across the heath family (Ericaceae).</title>
        <authorList>
            <person name="Soza V.L."/>
            <person name="Lindsley D."/>
            <person name="Waalkes A."/>
            <person name="Ramage E."/>
            <person name="Patwardhan R.P."/>
            <person name="Burton J.N."/>
            <person name="Adey A."/>
            <person name="Kumar A."/>
            <person name="Qiu R."/>
            <person name="Shendure J."/>
            <person name="Hall B."/>
        </authorList>
    </citation>
    <scope>NUCLEOTIDE SEQUENCE [LARGE SCALE GENOMIC DNA]</scope>
    <source>
        <strain evidence="2">RSF 1966-606</strain>
    </source>
</reference>
<keyword evidence="3" id="KW-1185">Reference proteome</keyword>
<dbReference type="GO" id="GO:0000287">
    <property type="term" value="F:magnesium ion binding"/>
    <property type="evidence" value="ECO:0007669"/>
    <property type="project" value="InterPro"/>
</dbReference>
<organism evidence="2 3">
    <name type="scientific">Rhododendron williamsianum</name>
    <dbReference type="NCBI Taxonomy" id="262921"/>
    <lineage>
        <taxon>Eukaryota</taxon>
        <taxon>Viridiplantae</taxon>
        <taxon>Streptophyta</taxon>
        <taxon>Embryophyta</taxon>
        <taxon>Tracheophyta</taxon>
        <taxon>Spermatophyta</taxon>
        <taxon>Magnoliopsida</taxon>
        <taxon>eudicotyledons</taxon>
        <taxon>Gunneridae</taxon>
        <taxon>Pentapetalae</taxon>
        <taxon>asterids</taxon>
        <taxon>Ericales</taxon>
        <taxon>Ericaceae</taxon>
        <taxon>Ericoideae</taxon>
        <taxon>Rhodoreae</taxon>
        <taxon>Rhododendron</taxon>
    </lineage>
</organism>
<name>A0A6A4LHB3_9ERIC</name>
<protein>
    <recommendedName>
        <fullName evidence="1">tRNAHis guanylyltransferase catalytic domain-containing protein</fullName>
    </recommendedName>
</protein>
<sequence length="113" mass="12985">MFRQGSCVLRRAKRFKSEVTLRDGHVASGTQPFSFMPLGRFSEEHEFEKPNDGQALNLMNSCAVAVMEEFKDVVFSYGVSDEFSFVLKRDSQFHDRHAREVLGALHDGWDLLR</sequence>
<comment type="caution">
    <text evidence="2">The sequence shown here is derived from an EMBL/GenBank/DDBJ whole genome shotgun (WGS) entry which is preliminary data.</text>
</comment>
<dbReference type="EMBL" id="QEFC01001835">
    <property type="protein sequence ID" value="KAE9455561.1"/>
    <property type="molecule type" value="Genomic_DNA"/>
</dbReference>
<feature type="domain" description="tRNAHis guanylyltransferase catalytic" evidence="1">
    <location>
        <begin position="40"/>
        <end position="101"/>
    </location>
</feature>
<evidence type="ECO:0000259" key="1">
    <source>
        <dbReference type="Pfam" id="PF04446"/>
    </source>
</evidence>
<dbReference type="PANTHER" id="PTHR12729">
    <property type="entry name" value="TRNA(HIS) GUANYLYLTRANSFERASE-RELATED"/>
    <property type="match status" value="1"/>
</dbReference>
<dbReference type="Proteomes" id="UP000428333">
    <property type="component" value="Linkage Group LG07"/>
</dbReference>
<gene>
    <name evidence="2" type="ORF">C3L33_12530</name>
</gene>
<dbReference type="Gene3D" id="3.30.70.3000">
    <property type="match status" value="1"/>
</dbReference>
<dbReference type="GO" id="GO:0008193">
    <property type="term" value="F:tRNA guanylyltransferase activity"/>
    <property type="evidence" value="ECO:0007669"/>
    <property type="project" value="InterPro"/>
</dbReference>
<proteinExistence type="predicted"/>
<dbReference type="InterPro" id="IPR038469">
    <property type="entry name" value="tRNAHis_GuaTrfase_Thg1_sf"/>
</dbReference>
<dbReference type="InterPro" id="IPR024956">
    <property type="entry name" value="tRNAHis_GuaTrfase_cat"/>
</dbReference>
<evidence type="ECO:0000313" key="2">
    <source>
        <dbReference type="EMBL" id="KAE9455561.1"/>
    </source>
</evidence>